<proteinExistence type="predicted"/>
<evidence type="ECO:0000313" key="2">
    <source>
        <dbReference type="EMBL" id="KAF9486635.1"/>
    </source>
</evidence>
<evidence type="ECO:0000256" key="1">
    <source>
        <dbReference type="SAM" id="MobiDB-lite"/>
    </source>
</evidence>
<keyword evidence="3" id="KW-1185">Reference proteome</keyword>
<evidence type="ECO:0000313" key="3">
    <source>
        <dbReference type="Proteomes" id="UP000807025"/>
    </source>
</evidence>
<organism evidence="2 3">
    <name type="scientific">Pleurotus eryngii</name>
    <name type="common">Boletus of the steppes</name>
    <dbReference type="NCBI Taxonomy" id="5323"/>
    <lineage>
        <taxon>Eukaryota</taxon>
        <taxon>Fungi</taxon>
        <taxon>Dikarya</taxon>
        <taxon>Basidiomycota</taxon>
        <taxon>Agaricomycotina</taxon>
        <taxon>Agaricomycetes</taxon>
        <taxon>Agaricomycetidae</taxon>
        <taxon>Agaricales</taxon>
        <taxon>Pleurotineae</taxon>
        <taxon>Pleurotaceae</taxon>
        <taxon>Pleurotus</taxon>
    </lineage>
</organism>
<comment type="caution">
    <text evidence="2">The sequence shown here is derived from an EMBL/GenBank/DDBJ whole genome shotgun (WGS) entry which is preliminary data.</text>
</comment>
<feature type="compositionally biased region" description="Pro residues" evidence="1">
    <location>
        <begin position="125"/>
        <end position="136"/>
    </location>
</feature>
<reference evidence="2" key="1">
    <citation type="submission" date="2020-11" db="EMBL/GenBank/DDBJ databases">
        <authorList>
            <consortium name="DOE Joint Genome Institute"/>
            <person name="Ahrendt S."/>
            <person name="Riley R."/>
            <person name="Andreopoulos W."/>
            <person name="Labutti K."/>
            <person name="Pangilinan J."/>
            <person name="Ruiz-Duenas F.J."/>
            <person name="Barrasa J.M."/>
            <person name="Sanchez-Garcia M."/>
            <person name="Camarero S."/>
            <person name="Miyauchi S."/>
            <person name="Serrano A."/>
            <person name="Linde D."/>
            <person name="Babiker R."/>
            <person name="Drula E."/>
            <person name="Ayuso-Fernandez I."/>
            <person name="Pacheco R."/>
            <person name="Padilla G."/>
            <person name="Ferreira P."/>
            <person name="Barriuso J."/>
            <person name="Kellner H."/>
            <person name="Castanera R."/>
            <person name="Alfaro M."/>
            <person name="Ramirez L."/>
            <person name="Pisabarro A.G."/>
            <person name="Kuo A."/>
            <person name="Tritt A."/>
            <person name="Lipzen A."/>
            <person name="He G."/>
            <person name="Yan M."/>
            <person name="Ng V."/>
            <person name="Cullen D."/>
            <person name="Martin F."/>
            <person name="Rosso M.-N."/>
            <person name="Henrissat B."/>
            <person name="Hibbett D."/>
            <person name="Martinez A.T."/>
            <person name="Grigoriev I.V."/>
        </authorList>
    </citation>
    <scope>NUCLEOTIDE SEQUENCE</scope>
    <source>
        <strain evidence="2">ATCC 90797</strain>
    </source>
</reference>
<feature type="compositionally biased region" description="Low complexity" evidence="1">
    <location>
        <begin position="103"/>
        <end position="124"/>
    </location>
</feature>
<dbReference type="Proteomes" id="UP000807025">
    <property type="component" value="Unassembled WGS sequence"/>
</dbReference>
<accession>A0A9P5ZGF0</accession>
<feature type="region of interest" description="Disordered" evidence="1">
    <location>
        <begin position="76"/>
        <end position="169"/>
    </location>
</feature>
<name>A0A9P5ZGF0_PLEER</name>
<gene>
    <name evidence="2" type="ORF">BDN71DRAFT_1437445</name>
</gene>
<protein>
    <submittedName>
        <fullName evidence="2">Uncharacterized protein</fullName>
    </submittedName>
</protein>
<dbReference type="AlphaFoldDB" id="A0A9P5ZGF0"/>
<feature type="compositionally biased region" description="Basic and acidic residues" evidence="1">
    <location>
        <begin position="76"/>
        <end position="87"/>
    </location>
</feature>
<sequence>MPACGKGGLLRARKVAGREALGAAPSFSPFLVCLTEIFFTGTKVPTQEPTEATLGQPVTGVKTFFISQRLFEEQREREALDAAGERVDSDDEKEVEQSMNGGAEAEASTSHTASAWEEPLSPLSSVPPSPTTPPANLPSEPIPGGSTKASAEDDDERERTIQEQAVLLV</sequence>
<dbReference type="EMBL" id="MU155070">
    <property type="protein sequence ID" value="KAF9486635.1"/>
    <property type="molecule type" value="Genomic_DNA"/>
</dbReference>